<dbReference type="PROSITE" id="PS51257">
    <property type="entry name" value="PROKAR_LIPOPROTEIN"/>
    <property type="match status" value="1"/>
</dbReference>
<dbReference type="HOGENOM" id="CLU_1504283_0_0_1"/>
<name>A0A075AXZ2_ROZAC</name>
<dbReference type="Proteomes" id="UP000030755">
    <property type="component" value="Unassembled WGS sequence"/>
</dbReference>
<evidence type="ECO:0000313" key="2">
    <source>
        <dbReference type="Proteomes" id="UP000030755"/>
    </source>
</evidence>
<dbReference type="EMBL" id="KE561055">
    <property type="protein sequence ID" value="EPZ33444.1"/>
    <property type="molecule type" value="Genomic_DNA"/>
</dbReference>
<keyword evidence="2" id="KW-1185">Reference proteome</keyword>
<reference evidence="1 2" key="1">
    <citation type="journal article" date="2013" name="Curr. Biol.">
        <title>Shared signatures of parasitism and phylogenomics unite Cryptomycota and microsporidia.</title>
        <authorList>
            <person name="James T.Y."/>
            <person name="Pelin A."/>
            <person name="Bonen L."/>
            <person name="Ahrendt S."/>
            <person name="Sain D."/>
            <person name="Corradi N."/>
            <person name="Stajich J.E."/>
        </authorList>
    </citation>
    <scope>NUCLEOTIDE SEQUENCE [LARGE SCALE GENOMIC DNA]</scope>
    <source>
        <strain evidence="1 2">CSF55</strain>
    </source>
</reference>
<proteinExistence type="predicted"/>
<dbReference type="AlphaFoldDB" id="A0A075AXZ2"/>
<organism evidence="1 2">
    <name type="scientific">Rozella allomycis (strain CSF55)</name>
    <dbReference type="NCBI Taxonomy" id="988480"/>
    <lineage>
        <taxon>Eukaryota</taxon>
        <taxon>Fungi</taxon>
        <taxon>Fungi incertae sedis</taxon>
        <taxon>Cryptomycota</taxon>
        <taxon>Cryptomycota incertae sedis</taxon>
        <taxon>Rozella</taxon>
    </lineage>
</organism>
<sequence length="179" mass="20804">MNKAKDLYCSTFLNWILSCCDFEELSKKLENISFTWQENLIQVEGEESFTVEIPHEPSLTILDFLFKFKNNLLCCEETNKDILNSIINQVIQRVALESVDEMIDSVDFQILEQPLFEAVKIFCDKSSNAFSIFSPERRCLYCGRPFMQKMCQKRPTNLLLTITISLTPYFGKIKSLVNN</sequence>
<accession>A0A075AXZ2</accession>
<evidence type="ECO:0000313" key="1">
    <source>
        <dbReference type="EMBL" id="EPZ33444.1"/>
    </source>
</evidence>
<gene>
    <name evidence="1" type="ORF">O9G_004520</name>
</gene>
<protein>
    <submittedName>
        <fullName evidence="1">Uncharacterized protein</fullName>
    </submittedName>
</protein>